<dbReference type="AlphaFoldDB" id="A0A822Z285"/>
<keyword evidence="2" id="KW-1185">Reference proteome</keyword>
<reference evidence="1 2" key="1">
    <citation type="journal article" date="2020" name="Mol. Biol. Evol.">
        <title>Distinct Expression and Methylation Patterns for Genes with Different Fates following a Single Whole-Genome Duplication in Flowering Plants.</title>
        <authorList>
            <person name="Shi T."/>
            <person name="Rahmani R.S."/>
            <person name="Gugger P.F."/>
            <person name="Wang M."/>
            <person name="Li H."/>
            <person name="Zhang Y."/>
            <person name="Li Z."/>
            <person name="Wang Q."/>
            <person name="Van de Peer Y."/>
            <person name="Marchal K."/>
            <person name="Chen J."/>
        </authorList>
    </citation>
    <scope>NUCLEOTIDE SEQUENCE [LARGE SCALE GENOMIC DNA]</scope>
    <source>
        <tissue evidence="1">Leaf</tissue>
    </source>
</reference>
<evidence type="ECO:0000313" key="2">
    <source>
        <dbReference type="Proteomes" id="UP000607653"/>
    </source>
</evidence>
<sequence>MSVQKNVFVENSNFFVEKLSQQEYPLTCLELGD</sequence>
<name>A0A822Z285_NELNU</name>
<comment type="caution">
    <text evidence="1">The sequence shown here is derived from an EMBL/GenBank/DDBJ whole genome shotgun (WGS) entry which is preliminary data.</text>
</comment>
<organism evidence="1 2">
    <name type="scientific">Nelumbo nucifera</name>
    <name type="common">Sacred lotus</name>
    <dbReference type="NCBI Taxonomy" id="4432"/>
    <lineage>
        <taxon>Eukaryota</taxon>
        <taxon>Viridiplantae</taxon>
        <taxon>Streptophyta</taxon>
        <taxon>Embryophyta</taxon>
        <taxon>Tracheophyta</taxon>
        <taxon>Spermatophyta</taxon>
        <taxon>Magnoliopsida</taxon>
        <taxon>Proteales</taxon>
        <taxon>Nelumbonaceae</taxon>
        <taxon>Nelumbo</taxon>
    </lineage>
</organism>
<dbReference type="Proteomes" id="UP000607653">
    <property type="component" value="Unassembled WGS sequence"/>
</dbReference>
<evidence type="ECO:0000313" key="1">
    <source>
        <dbReference type="EMBL" id="DAD37791.1"/>
    </source>
</evidence>
<proteinExistence type="predicted"/>
<accession>A0A822Z285</accession>
<dbReference type="EMBL" id="DUZY01000004">
    <property type="protein sequence ID" value="DAD37791.1"/>
    <property type="molecule type" value="Genomic_DNA"/>
</dbReference>
<protein>
    <submittedName>
        <fullName evidence="1">Uncharacterized protein</fullName>
    </submittedName>
</protein>
<gene>
    <name evidence="1" type="ORF">HUJ06_008432</name>
</gene>